<dbReference type="InterPro" id="IPR024862">
    <property type="entry name" value="TRPV"/>
</dbReference>
<keyword evidence="11" id="KW-0112">Calmodulin-binding</keyword>
<evidence type="ECO:0000256" key="18">
    <source>
        <dbReference type="SAM" id="Phobius"/>
    </source>
</evidence>
<dbReference type="CDD" id="cd22192">
    <property type="entry name" value="TRPV5-6"/>
    <property type="match status" value="1"/>
</dbReference>
<evidence type="ECO:0000256" key="2">
    <source>
        <dbReference type="ARBA" id="ARBA00022448"/>
    </source>
</evidence>
<name>A0A061IPA0_CRIGR</name>
<evidence type="ECO:0000256" key="11">
    <source>
        <dbReference type="ARBA" id="ARBA00022860"/>
    </source>
</evidence>
<dbReference type="Pfam" id="PF12796">
    <property type="entry name" value="Ank_2"/>
    <property type="match status" value="1"/>
</dbReference>
<keyword evidence="5" id="KW-0109">Calcium transport</keyword>
<keyword evidence="16" id="KW-0407">Ion channel</keyword>
<comment type="catalytic activity">
    <reaction evidence="17">
        <text>Ca(2+)(in) = Ca(2+)(out)</text>
        <dbReference type="Rhea" id="RHEA:29671"/>
        <dbReference type="ChEBI" id="CHEBI:29108"/>
    </reaction>
</comment>
<keyword evidence="15 18" id="KW-0472">Membrane</keyword>
<protein>
    <submittedName>
        <fullName evidence="20">Transient receptor potential cation channel subfamily V member 6</fullName>
    </submittedName>
</protein>
<proteinExistence type="predicted"/>
<dbReference type="PRINTS" id="PR01765">
    <property type="entry name" value="ECACCHANNEL"/>
</dbReference>
<keyword evidence="4" id="KW-0597">Phosphoprotein</keyword>
<keyword evidence="14" id="KW-0406">Ion transport</keyword>
<evidence type="ECO:0000313" key="21">
    <source>
        <dbReference type="Proteomes" id="UP000030759"/>
    </source>
</evidence>
<sequence>MGWSLPKDKGLILCLWNKFCKWFHRQESWAQSRDEQNLLQQKRIWESPLLLAAKENDIQALSKLLKFGGCEVHQRGAMGETALHIAALYDNLEAAMVLMEAAPELVFEPMTSELYEGEALGWAVSCVFQKSQMFQHLMQKRKHVQWTYGPLTSTLYDLTEIDSSGDDQSLLELIVTTKKREARHILDQTPVKELVSLKWKRFGRPYFCVLGAIYVLYIICFTMCCVYRPLKPRTTNRTNPRDNTLLQQKLLQEAYGTPKDDLRLVGELVSVVGAVIILLVEIPDIFRLGVTRFFGQTILGGPFHVIIITYAFMVLVTMVMRLTNADGEVVPMSFALVLGWCNVMYFARGFQMLGPFTIMIQKMIFGDLMRFCWLMAVVILGFASAFYIIFQTEDPDELGHFYDYPMALFSTFELFLTIIDGPANYDVDLPFMYSITYAAFAIIATLLMLNLLIAMMGDTHWRVAHERDELWRAQVVATTVMLERKLPRCLWPRSGICGREYGLGDRWFLRVEDRQDLNRQRIRRYARAFQQQDGLYSEDLEKDSGEKPEMTRSFGAYLSFPTPSVSRSTSRSSVNWERLRQGTLRRDLRGIINRGLEDGEGWEYQI</sequence>
<keyword evidence="6" id="KW-0107">Calcium channel</keyword>
<keyword evidence="13" id="KW-0040">ANK repeat</keyword>
<dbReference type="GO" id="GO:0005516">
    <property type="term" value="F:calmodulin binding"/>
    <property type="evidence" value="ECO:0007669"/>
    <property type="project" value="UniProtKB-KW"/>
</dbReference>
<evidence type="ECO:0000256" key="10">
    <source>
        <dbReference type="ARBA" id="ARBA00022837"/>
    </source>
</evidence>
<feature type="transmembrane region" description="Helical" evidence="18">
    <location>
        <begin position="368"/>
        <end position="390"/>
    </location>
</feature>
<dbReference type="Gene3D" id="1.25.40.20">
    <property type="entry name" value="Ankyrin repeat-containing domain"/>
    <property type="match status" value="1"/>
</dbReference>
<organism evidence="20 21">
    <name type="scientific">Cricetulus griseus</name>
    <name type="common">Chinese hamster</name>
    <name type="synonym">Cricetulus barabensis griseus</name>
    <dbReference type="NCBI Taxonomy" id="10029"/>
    <lineage>
        <taxon>Eukaryota</taxon>
        <taxon>Metazoa</taxon>
        <taxon>Chordata</taxon>
        <taxon>Craniata</taxon>
        <taxon>Vertebrata</taxon>
        <taxon>Euteleostomi</taxon>
        <taxon>Mammalia</taxon>
        <taxon>Eutheria</taxon>
        <taxon>Euarchontoglires</taxon>
        <taxon>Glires</taxon>
        <taxon>Rodentia</taxon>
        <taxon>Myomorpha</taxon>
        <taxon>Muroidea</taxon>
        <taxon>Cricetidae</taxon>
        <taxon>Cricetinae</taxon>
        <taxon>Cricetulus</taxon>
    </lineage>
</organism>
<comment type="subcellular location">
    <subcellularLocation>
        <location evidence="1">Cell membrane</location>
        <topology evidence="1">Multi-pass membrane protein</topology>
    </subcellularLocation>
</comment>
<evidence type="ECO:0000256" key="9">
    <source>
        <dbReference type="ARBA" id="ARBA00022737"/>
    </source>
</evidence>
<dbReference type="InterPro" id="IPR036770">
    <property type="entry name" value="Ankyrin_rpt-contain_sf"/>
</dbReference>
<evidence type="ECO:0000256" key="1">
    <source>
        <dbReference type="ARBA" id="ARBA00004651"/>
    </source>
</evidence>
<dbReference type="Proteomes" id="UP000030759">
    <property type="component" value="Unassembled WGS sequence"/>
</dbReference>
<reference evidence="21" key="1">
    <citation type="journal article" date="2013" name="Nat. Biotechnol.">
        <title>Chinese hamster genome sequenced from sorted chromosomes.</title>
        <authorList>
            <person name="Brinkrolf K."/>
            <person name="Rupp O."/>
            <person name="Laux H."/>
            <person name="Kollin F."/>
            <person name="Ernst W."/>
            <person name="Linke B."/>
            <person name="Kofler R."/>
            <person name="Romand S."/>
            <person name="Hesse F."/>
            <person name="Budach W.E."/>
            <person name="Galosy S."/>
            <person name="Muller D."/>
            <person name="Noll T."/>
            <person name="Wienberg J."/>
            <person name="Jostock T."/>
            <person name="Leonard M."/>
            <person name="Grillari J."/>
            <person name="Tauch A."/>
            <person name="Goesmann A."/>
            <person name="Helk B."/>
            <person name="Mott J.E."/>
            <person name="Puhler A."/>
            <person name="Borth N."/>
        </authorList>
    </citation>
    <scope>NUCLEOTIDE SEQUENCE [LARGE SCALE GENOMIC DNA]</scope>
    <source>
        <strain evidence="21">17A/GY</strain>
    </source>
</reference>
<gene>
    <name evidence="20" type="ORF">H671_1g2971</name>
</gene>
<evidence type="ECO:0000313" key="20">
    <source>
        <dbReference type="EMBL" id="ERE88556.1"/>
    </source>
</evidence>
<dbReference type="SMART" id="SM00248">
    <property type="entry name" value="ANK"/>
    <property type="match status" value="2"/>
</dbReference>
<dbReference type="EMBL" id="KE665705">
    <property type="protein sequence ID" value="ERE88556.1"/>
    <property type="molecule type" value="Genomic_DNA"/>
</dbReference>
<evidence type="ECO:0000256" key="17">
    <source>
        <dbReference type="ARBA" id="ARBA00036634"/>
    </source>
</evidence>
<evidence type="ECO:0000256" key="4">
    <source>
        <dbReference type="ARBA" id="ARBA00022553"/>
    </source>
</evidence>
<dbReference type="GO" id="GO:0098703">
    <property type="term" value="P:calcium ion import across plasma membrane"/>
    <property type="evidence" value="ECO:0007669"/>
    <property type="project" value="TreeGrafter"/>
</dbReference>
<dbReference type="AlphaFoldDB" id="A0A061IPA0"/>
<dbReference type="SUPFAM" id="SSF48403">
    <property type="entry name" value="Ankyrin repeat"/>
    <property type="match status" value="1"/>
</dbReference>
<evidence type="ECO:0000256" key="12">
    <source>
        <dbReference type="ARBA" id="ARBA00022989"/>
    </source>
</evidence>
<keyword evidence="10" id="KW-0106">Calcium</keyword>
<dbReference type="Pfam" id="PF00520">
    <property type="entry name" value="Ion_trans"/>
    <property type="match status" value="1"/>
</dbReference>
<accession>A0A061IPA0</accession>
<feature type="transmembrane region" description="Helical" evidence="18">
    <location>
        <begin position="298"/>
        <end position="323"/>
    </location>
</feature>
<feature type="transmembrane region" description="Helical" evidence="18">
    <location>
        <begin position="206"/>
        <end position="230"/>
    </location>
</feature>
<evidence type="ECO:0000256" key="15">
    <source>
        <dbReference type="ARBA" id="ARBA00023136"/>
    </source>
</evidence>
<evidence type="ECO:0000256" key="8">
    <source>
        <dbReference type="ARBA" id="ARBA00022723"/>
    </source>
</evidence>
<feature type="transmembrane region" description="Helical" evidence="18">
    <location>
        <begin position="329"/>
        <end position="347"/>
    </location>
</feature>
<keyword evidence="8" id="KW-0479">Metal-binding</keyword>
<dbReference type="GO" id="GO:0005886">
    <property type="term" value="C:plasma membrane"/>
    <property type="evidence" value="ECO:0007669"/>
    <property type="project" value="UniProtKB-SubCell"/>
</dbReference>
<evidence type="ECO:0000256" key="5">
    <source>
        <dbReference type="ARBA" id="ARBA00022568"/>
    </source>
</evidence>
<dbReference type="PANTHER" id="PTHR10582:SF25">
    <property type="entry name" value="TRANSIENT RECEPTOR POTENTIAL CATION CHANNEL SUBFAMILY V MEMBER 6"/>
    <property type="match status" value="1"/>
</dbReference>
<evidence type="ECO:0000256" key="16">
    <source>
        <dbReference type="ARBA" id="ARBA00023303"/>
    </source>
</evidence>
<keyword evidence="3" id="KW-1003">Cell membrane</keyword>
<dbReference type="InterPro" id="IPR002110">
    <property type="entry name" value="Ankyrin_rpt"/>
</dbReference>
<evidence type="ECO:0000256" key="6">
    <source>
        <dbReference type="ARBA" id="ARBA00022673"/>
    </source>
</evidence>
<dbReference type="FunFam" id="1.25.40.20:FF:000230">
    <property type="entry name" value="transient receptor potential cation channel subfamily V member 6"/>
    <property type="match status" value="1"/>
</dbReference>
<evidence type="ECO:0000256" key="13">
    <source>
        <dbReference type="ARBA" id="ARBA00023043"/>
    </source>
</evidence>
<keyword evidence="20" id="KW-0675">Receptor</keyword>
<keyword evidence="7 18" id="KW-0812">Transmembrane</keyword>
<evidence type="ECO:0000256" key="7">
    <source>
        <dbReference type="ARBA" id="ARBA00022692"/>
    </source>
</evidence>
<keyword evidence="2" id="KW-0813">Transport</keyword>
<dbReference type="GO" id="GO:0046872">
    <property type="term" value="F:metal ion binding"/>
    <property type="evidence" value="ECO:0007669"/>
    <property type="project" value="UniProtKB-KW"/>
</dbReference>
<dbReference type="NCBIfam" id="TIGR00870">
    <property type="entry name" value="trp"/>
    <property type="match status" value="1"/>
</dbReference>
<evidence type="ECO:0000256" key="14">
    <source>
        <dbReference type="ARBA" id="ARBA00023065"/>
    </source>
</evidence>
<feature type="transmembrane region" description="Helical" evidence="18">
    <location>
        <begin position="268"/>
        <end position="286"/>
    </location>
</feature>
<feature type="transmembrane region" description="Helical" evidence="18">
    <location>
        <begin position="431"/>
        <end position="453"/>
    </location>
</feature>
<dbReference type="InterPro" id="IPR008344">
    <property type="entry name" value="TRPV5/TRPV6"/>
</dbReference>
<dbReference type="InterPro" id="IPR005821">
    <property type="entry name" value="Ion_trans_dom"/>
</dbReference>
<evidence type="ECO:0000259" key="19">
    <source>
        <dbReference type="Pfam" id="PF00520"/>
    </source>
</evidence>
<dbReference type="GO" id="GO:0005262">
    <property type="term" value="F:calcium channel activity"/>
    <property type="evidence" value="ECO:0007669"/>
    <property type="project" value="UniProtKB-KW"/>
</dbReference>
<evidence type="ECO:0000256" key="3">
    <source>
        <dbReference type="ARBA" id="ARBA00022475"/>
    </source>
</evidence>
<keyword evidence="12 18" id="KW-1133">Transmembrane helix</keyword>
<dbReference type="PANTHER" id="PTHR10582">
    <property type="entry name" value="TRANSIENT RECEPTOR POTENTIAL ION CHANNEL PROTEIN"/>
    <property type="match status" value="1"/>
</dbReference>
<feature type="domain" description="Ion transport" evidence="19">
    <location>
        <begin position="232"/>
        <end position="465"/>
    </location>
</feature>
<keyword evidence="9" id="KW-0677">Repeat</keyword>